<dbReference type="Gene3D" id="3.40.50.1220">
    <property type="entry name" value="TPP-binding domain"/>
    <property type="match status" value="1"/>
</dbReference>
<dbReference type="RefSeq" id="WP_344135954.1">
    <property type="nucleotide sequence ID" value="NZ_BAAARA010000021.1"/>
</dbReference>
<dbReference type="InterPro" id="IPR029035">
    <property type="entry name" value="DHS-like_NAD/FAD-binding_dom"/>
</dbReference>
<dbReference type="InterPro" id="IPR014731">
    <property type="entry name" value="ETF_asu_C"/>
</dbReference>
<dbReference type="SUPFAM" id="SSF52467">
    <property type="entry name" value="DHS-like NAD/FAD-binding domain"/>
    <property type="match status" value="1"/>
</dbReference>
<evidence type="ECO:0000259" key="1">
    <source>
        <dbReference type="Pfam" id="PF00766"/>
    </source>
</evidence>
<dbReference type="Gene3D" id="3.40.50.620">
    <property type="entry name" value="HUPs"/>
    <property type="match status" value="1"/>
</dbReference>
<dbReference type="PANTHER" id="PTHR43153:SF1">
    <property type="entry name" value="ELECTRON TRANSFER FLAVOPROTEIN SUBUNIT ALPHA, MITOCHONDRIAL"/>
    <property type="match status" value="1"/>
</dbReference>
<organism evidence="2 3">
    <name type="scientific">Saccharopolyspora halophila</name>
    <dbReference type="NCBI Taxonomy" id="405551"/>
    <lineage>
        <taxon>Bacteria</taxon>
        <taxon>Bacillati</taxon>
        <taxon>Actinomycetota</taxon>
        <taxon>Actinomycetes</taxon>
        <taxon>Pseudonocardiales</taxon>
        <taxon>Pseudonocardiaceae</taxon>
        <taxon>Saccharopolyspora</taxon>
    </lineage>
</organism>
<accession>A0ABP5TSN8</accession>
<gene>
    <name evidence="2" type="ORF">GCM10009854_43010</name>
</gene>
<keyword evidence="3" id="KW-1185">Reference proteome</keyword>
<dbReference type="InterPro" id="IPR001308">
    <property type="entry name" value="ETF_a/FixB"/>
</dbReference>
<dbReference type="Pfam" id="PF00766">
    <property type="entry name" value="ETF_alpha"/>
    <property type="match status" value="1"/>
</dbReference>
<dbReference type="InterPro" id="IPR014729">
    <property type="entry name" value="Rossmann-like_a/b/a_fold"/>
</dbReference>
<sequence>MTEHPELPELLAVVVVRDGTLPRGADEAVAEARGAVLLAGTGTTAAAGELIAATSTWTLEAPVAPGSLAATLAPLLERVRVVLLPATPDGRDLAPRLAFAAGRELYASATRCDAGTADLARLDDALEIRVRLPAAAVVTLIPGLRGVEHSRQPPEPVALTGAHEGPAPPRVHDAEVVEVVAAEPESVELEEAERIFGGGAGLVGADADGAAALRTLTEVAAALGASAGATRVVTDAGWAGHDRQIGTTGAMVEPRLYVAFGVSGATQHTGGLGRPEHVVSINTDPSCPMTAMADLGIVADAPEVLAELARRLLRSRDG</sequence>
<protein>
    <recommendedName>
        <fullName evidence="1">Electron transfer flavoprotein alpha subunit C-terminal domain-containing protein</fullName>
    </recommendedName>
</protein>
<reference evidence="3" key="1">
    <citation type="journal article" date="2019" name="Int. J. Syst. Evol. Microbiol.">
        <title>The Global Catalogue of Microorganisms (GCM) 10K type strain sequencing project: providing services to taxonomists for standard genome sequencing and annotation.</title>
        <authorList>
            <consortium name="The Broad Institute Genomics Platform"/>
            <consortium name="The Broad Institute Genome Sequencing Center for Infectious Disease"/>
            <person name="Wu L."/>
            <person name="Ma J."/>
        </authorList>
    </citation>
    <scope>NUCLEOTIDE SEQUENCE [LARGE SCALE GENOMIC DNA]</scope>
    <source>
        <strain evidence="3">JCM 16221</strain>
    </source>
</reference>
<name>A0ABP5TSN8_9PSEU</name>
<dbReference type="SUPFAM" id="SSF52402">
    <property type="entry name" value="Adenine nucleotide alpha hydrolases-like"/>
    <property type="match status" value="1"/>
</dbReference>
<proteinExistence type="predicted"/>
<dbReference type="EMBL" id="BAAARA010000021">
    <property type="protein sequence ID" value="GAA2359597.1"/>
    <property type="molecule type" value="Genomic_DNA"/>
</dbReference>
<comment type="caution">
    <text evidence="2">The sequence shown here is derived from an EMBL/GenBank/DDBJ whole genome shotgun (WGS) entry which is preliminary data.</text>
</comment>
<dbReference type="Proteomes" id="UP001501218">
    <property type="component" value="Unassembled WGS sequence"/>
</dbReference>
<evidence type="ECO:0000313" key="3">
    <source>
        <dbReference type="Proteomes" id="UP001501218"/>
    </source>
</evidence>
<feature type="domain" description="Electron transfer flavoprotein alpha subunit C-terminal" evidence="1">
    <location>
        <begin position="188"/>
        <end position="272"/>
    </location>
</feature>
<evidence type="ECO:0000313" key="2">
    <source>
        <dbReference type="EMBL" id="GAA2359597.1"/>
    </source>
</evidence>
<dbReference type="PANTHER" id="PTHR43153">
    <property type="entry name" value="ELECTRON TRANSFER FLAVOPROTEIN ALPHA"/>
    <property type="match status" value="1"/>
</dbReference>
<dbReference type="NCBIfam" id="NF038209">
    <property type="entry name" value="mft_etfA"/>
    <property type="match status" value="1"/>
</dbReference>